<gene>
    <name evidence="1" type="ORF">GCM10023200_11440</name>
</gene>
<protein>
    <submittedName>
        <fullName evidence="1">Uncharacterized protein</fullName>
    </submittedName>
</protein>
<proteinExistence type="predicted"/>
<dbReference type="RefSeq" id="WP_345411653.1">
    <property type="nucleotide sequence ID" value="NZ_BAABHO010000006.1"/>
</dbReference>
<accession>A0ABP9AGM7</accession>
<dbReference type="EMBL" id="BAABHO010000006">
    <property type="protein sequence ID" value="GAA4779888.1"/>
    <property type="molecule type" value="Genomic_DNA"/>
</dbReference>
<evidence type="ECO:0000313" key="1">
    <source>
        <dbReference type="EMBL" id="GAA4779888.1"/>
    </source>
</evidence>
<organism evidence="1 2">
    <name type="scientific">Actinomycetospora chlora</name>
    <dbReference type="NCBI Taxonomy" id="663608"/>
    <lineage>
        <taxon>Bacteria</taxon>
        <taxon>Bacillati</taxon>
        <taxon>Actinomycetota</taxon>
        <taxon>Actinomycetes</taxon>
        <taxon>Pseudonocardiales</taxon>
        <taxon>Pseudonocardiaceae</taxon>
        <taxon>Actinomycetospora</taxon>
    </lineage>
</organism>
<comment type="caution">
    <text evidence="1">The sequence shown here is derived from an EMBL/GenBank/DDBJ whole genome shotgun (WGS) entry which is preliminary data.</text>
</comment>
<sequence length="49" mass="5066">MEPVHPSLPADPVDVEPAAVVAEHDPDVAAALAAEQVANDYHPGLPGER</sequence>
<name>A0ABP9AGM7_9PSEU</name>
<dbReference type="Proteomes" id="UP001500928">
    <property type="component" value="Unassembled WGS sequence"/>
</dbReference>
<reference evidence="2" key="1">
    <citation type="journal article" date="2019" name="Int. J. Syst. Evol. Microbiol.">
        <title>The Global Catalogue of Microorganisms (GCM) 10K type strain sequencing project: providing services to taxonomists for standard genome sequencing and annotation.</title>
        <authorList>
            <consortium name="The Broad Institute Genomics Platform"/>
            <consortium name="The Broad Institute Genome Sequencing Center for Infectious Disease"/>
            <person name="Wu L."/>
            <person name="Ma J."/>
        </authorList>
    </citation>
    <scope>NUCLEOTIDE SEQUENCE [LARGE SCALE GENOMIC DNA]</scope>
    <source>
        <strain evidence="2">JCM 17979</strain>
    </source>
</reference>
<evidence type="ECO:0000313" key="2">
    <source>
        <dbReference type="Proteomes" id="UP001500928"/>
    </source>
</evidence>
<keyword evidence="2" id="KW-1185">Reference proteome</keyword>